<gene>
    <name evidence="2" type="ORF">DF185_23250</name>
</gene>
<feature type="non-terminal residue" evidence="2">
    <location>
        <position position="1"/>
    </location>
</feature>
<dbReference type="InterPro" id="IPR051698">
    <property type="entry name" value="Transposase_11-like"/>
</dbReference>
<dbReference type="GO" id="GO:0006313">
    <property type="term" value="P:DNA transposition"/>
    <property type="evidence" value="ECO:0007669"/>
    <property type="project" value="InterPro"/>
</dbReference>
<name>A0A2V3ZNA0_9BACT</name>
<protein>
    <submittedName>
        <fullName evidence="2">ISAs1 family transposase</fullName>
    </submittedName>
</protein>
<dbReference type="RefSeq" id="WP_110364086.1">
    <property type="nucleotide sequence ID" value="NZ_QFLI01000138.1"/>
</dbReference>
<feature type="domain" description="Transposase IS4-like" evidence="1">
    <location>
        <begin position="2"/>
        <end position="146"/>
    </location>
</feature>
<dbReference type="PANTHER" id="PTHR30298:SF0">
    <property type="entry name" value="PROTEIN YBFL-RELATED"/>
    <property type="match status" value="1"/>
</dbReference>
<evidence type="ECO:0000313" key="2">
    <source>
        <dbReference type="EMBL" id="PXX91483.1"/>
    </source>
</evidence>
<keyword evidence="3" id="KW-1185">Reference proteome</keyword>
<dbReference type="GO" id="GO:0003677">
    <property type="term" value="F:DNA binding"/>
    <property type="evidence" value="ECO:0007669"/>
    <property type="project" value="InterPro"/>
</dbReference>
<proteinExistence type="predicted"/>
<accession>A0A2V3ZNA0</accession>
<dbReference type="Pfam" id="PF01609">
    <property type="entry name" value="DDE_Tnp_1"/>
    <property type="match status" value="1"/>
</dbReference>
<evidence type="ECO:0000259" key="1">
    <source>
        <dbReference type="Pfam" id="PF01609"/>
    </source>
</evidence>
<comment type="caution">
    <text evidence="2">The sequence shown here is derived from an EMBL/GenBank/DDBJ whole genome shotgun (WGS) entry which is preliminary data.</text>
</comment>
<dbReference type="InterPro" id="IPR047647">
    <property type="entry name" value="ISAs1_transpos"/>
</dbReference>
<feature type="non-terminal residue" evidence="2">
    <location>
        <position position="150"/>
    </location>
</feature>
<dbReference type="AlphaFoldDB" id="A0A2V3ZNA0"/>
<dbReference type="NCBIfam" id="NF033564">
    <property type="entry name" value="transpos_ISAs1"/>
    <property type="match status" value="1"/>
</dbReference>
<organism evidence="2 3">
    <name type="scientific">Marinifilum breve</name>
    <dbReference type="NCBI Taxonomy" id="2184082"/>
    <lineage>
        <taxon>Bacteria</taxon>
        <taxon>Pseudomonadati</taxon>
        <taxon>Bacteroidota</taxon>
        <taxon>Bacteroidia</taxon>
        <taxon>Marinilabiliales</taxon>
        <taxon>Marinifilaceae</taxon>
    </lineage>
</organism>
<dbReference type="EMBL" id="QFLI01000138">
    <property type="protein sequence ID" value="PXX91483.1"/>
    <property type="molecule type" value="Genomic_DNA"/>
</dbReference>
<dbReference type="InterPro" id="IPR002559">
    <property type="entry name" value="Transposase_11"/>
</dbReference>
<evidence type="ECO:0000313" key="3">
    <source>
        <dbReference type="Proteomes" id="UP000248079"/>
    </source>
</evidence>
<dbReference type="GO" id="GO:0004803">
    <property type="term" value="F:transposase activity"/>
    <property type="evidence" value="ECO:0007669"/>
    <property type="project" value="InterPro"/>
</dbReference>
<dbReference type="OrthoDB" id="9815086at2"/>
<dbReference type="Proteomes" id="UP000248079">
    <property type="component" value="Unassembled WGS sequence"/>
</dbReference>
<reference evidence="2 3" key="1">
    <citation type="submission" date="2018-05" db="EMBL/GenBank/DDBJ databases">
        <title>Marinifilum breve JC075T sp. nov., a marine bacterium isolated from Yongle Blue Hole in the South China Sea.</title>
        <authorList>
            <person name="Fu T."/>
        </authorList>
    </citation>
    <scope>NUCLEOTIDE SEQUENCE [LARGE SCALE GENOMIC DNA]</scope>
    <source>
        <strain evidence="2 3">JC075</strain>
    </source>
</reference>
<sequence>ADYALALKGNQGNLYNDVQAFLDDPDTPLDTVETTDGDHGRIEVRTASVSADIDWLQDAHKWPGLEAVGKIVSTREIGGKTSTETRYYLLSAAFPAARFNTIVRSHWAVENSLHWVLDVTMNEDQLRNRLDHGPENLAMLRHLALNVAKL</sequence>
<dbReference type="PANTHER" id="PTHR30298">
    <property type="entry name" value="H REPEAT-ASSOCIATED PREDICTED TRANSPOSASE"/>
    <property type="match status" value="1"/>
</dbReference>